<feature type="domain" description="Pyrroline-5-carboxylate reductase dimerisation" evidence="9">
    <location>
        <begin position="161"/>
        <end position="254"/>
    </location>
</feature>
<evidence type="ECO:0000259" key="8">
    <source>
        <dbReference type="Pfam" id="PF03807"/>
    </source>
</evidence>
<evidence type="ECO:0000256" key="4">
    <source>
        <dbReference type="ARBA" id="ARBA00023002"/>
    </source>
</evidence>
<dbReference type="Gene3D" id="1.10.3730.10">
    <property type="entry name" value="ProC C-terminal domain-like"/>
    <property type="match status" value="1"/>
</dbReference>
<dbReference type="Pfam" id="PF14748">
    <property type="entry name" value="P5CR_dimer"/>
    <property type="match status" value="1"/>
</dbReference>
<organism evidence="10 11">
    <name type="scientific">Lactobacillus panisapium</name>
    <dbReference type="NCBI Taxonomy" id="2012495"/>
    <lineage>
        <taxon>Bacteria</taxon>
        <taxon>Bacillati</taxon>
        <taxon>Bacillota</taxon>
        <taxon>Bacilli</taxon>
        <taxon>Lactobacillales</taxon>
        <taxon>Lactobacillaceae</taxon>
        <taxon>Lactobacillus</taxon>
    </lineage>
</organism>
<dbReference type="InterPro" id="IPR000304">
    <property type="entry name" value="Pyrroline-COOH_reductase"/>
</dbReference>
<dbReference type="Proteomes" id="UP000826550">
    <property type="component" value="Chromosome"/>
</dbReference>
<comment type="subcellular location">
    <subcellularLocation>
        <location evidence="5">Cytoplasm</location>
    </subcellularLocation>
</comment>
<dbReference type="EC" id="1.5.1.2" evidence="5 6"/>
<comment type="catalytic activity">
    <reaction evidence="5">
        <text>L-proline + NAD(+) = (S)-1-pyrroline-5-carboxylate + NADH + 2 H(+)</text>
        <dbReference type="Rhea" id="RHEA:14105"/>
        <dbReference type="ChEBI" id="CHEBI:15378"/>
        <dbReference type="ChEBI" id="CHEBI:17388"/>
        <dbReference type="ChEBI" id="CHEBI:57540"/>
        <dbReference type="ChEBI" id="CHEBI:57945"/>
        <dbReference type="ChEBI" id="CHEBI:60039"/>
        <dbReference type="EC" id="1.5.1.2"/>
    </reaction>
</comment>
<keyword evidence="5" id="KW-0963">Cytoplasm</keyword>
<dbReference type="Pfam" id="PF03807">
    <property type="entry name" value="F420_oxidored"/>
    <property type="match status" value="1"/>
</dbReference>
<dbReference type="EMBL" id="CP048268">
    <property type="protein sequence ID" value="QYN51993.1"/>
    <property type="molecule type" value="Genomic_DNA"/>
</dbReference>
<evidence type="ECO:0000256" key="1">
    <source>
        <dbReference type="ARBA" id="ARBA00005525"/>
    </source>
</evidence>
<keyword evidence="4 5" id="KW-0560">Oxidoreductase</keyword>
<dbReference type="SUPFAM" id="SSF48179">
    <property type="entry name" value="6-phosphogluconate dehydrogenase C-terminal domain-like"/>
    <property type="match status" value="1"/>
</dbReference>
<evidence type="ECO:0000256" key="2">
    <source>
        <dbReference type="ARBA" id="ARBA00022650"/>
    </source>
</evidence>
<protein>
    <recommendedName>
        <fullName evidence="5 6">Pyrroline-5-carboxylate reductase</fullName>
        <shortName evidence="5">P5C reductase</shortName>
        <shortName evidence="5">P5CR</shortName>
        <ecNumber evidence="5 6">1.5.1.2</ecNumber>
    </recommendedName>
    <alternativeName>
        <fullName evidence="5">PCA reductase</fullName>
    </alternativeName>
</protein>
<comment type="similarity">
    <text evidence="1 5 7">Belongs to the pyrroline-5-carboxylate reductase family.</text>
</comment>
<sequence length="255" mass="26945">MMKVGFIGTGKIGKAIILGLLQGKTASQDIYVFDGGHRSAQKVATELNLHLVDDYAAFNDCQAVIVAVGGSVITSIFHELGQKYHGIILSTGGGDLTTINQELPDDSSFVKIVPNTPVQIGEGITAMSFVPGEKKQVIDTVKALFEQMGSVYVVPADLLGIYGTVAGCTPAYVNMMIEALSDAAVQNGVKRAESYQIVEQMLVGTAKLALSSKKLPEELKDEVTTPGGSTIRGVVKLEQEGFRNALIQAVNASAN</sequence>
<keyword evidence="11" id="KW-1185">Reference proteome</keyword>
<keyword evidence="3 5" id="KW-0521">NADP</keyword>
<comment type="function">
    <text evidence="5">Catalyzes the reduction of 1-pyrroline-5-carboxylate (PCA) to L-proline.</text>
</comment>
<dbReference type="SUPFAM" id="SSF51735">
    <property type="entry name" value="NAD(P)-binding Rossmann-fold domains"/>
    <property type="match status" value="1"/>
</dbReference>
<dbReference type="PANTHER" id="PTHR11645">
    <property type="entry name" value="PYRROLINE-5-CARBOXYLATE REDUCTASE"/>
    <property type="match status" value="1"/>
</dbReference>
<keyword evidence="2 5" id="KW-0641">Proline biosynthesis</keyword>
<name>A0ABX8W8W4_9LACO</name>
<evidence type="ECO:0000256" key="3">
    <source>
        <dbReference type="ARBA" id="ARBA00022857"/>
    </source>
</evidence>
<dbReference type="InterPro" id="IPR008927">
    <property type="entry name" value="6-PGluconate_DH-like_C_sf"/>
</dbReference>
<evidence type="ECO:0000256" key="6">
    <source>
        <dbReference type="NCBIfam" id="TIGR00112"/>
    </source>
</evidence>
<dbReference type="InterPro" id="IPR053790">
    <property type="entry name" value="P5CR-like_CS"/>
</dbReference>
<keyword evidence="5 7" id="KW-0028">Amino-acid biosynthesis</keyword>
<evidence type="ECO:0000256" key="5">
    <source>
        <dbReference type="HAMAP-Rule" id="MF_01925"/>
    </source>
</evidence>
<dbReference type="PANTHER" id="PTHR11645:SF0">
    <property type="entry name" value="PYRROLINE-5-CARBOXYLATE REDUCTASE 3"/>
    <property type="match status" value="1"/>
</dbReference>
<dbReference type="HAMAP" id="MF_01925">
    <property type="entry name" value="P5C_reductase"/>
    <property type="match status" value="1"/>
</dbReference>
<dbReference type="InterPro" id="IPR028939">
    <property type="entry name" value="P5C_Rdtase_cat_N"/>
</dbReference>
<gene>
    <name evidence="5 10" type="primary">proC</name>
    <name evidence="10" type="ORF">GYM71_00490</name>
</gene>
<evidence type="ECO:0000313" key="10">
    <source>
        <dbReference type="EMBL" id="QYN51993.1"/>
    </source>
</evidence>
<proteinExistence type="inferred from homology"/>
<evidence type="ECO:0000259" key="9">
    <source>
        <dbReference type="Pfam" id="PF14748"/>
    </source>
</evidence>
<evidence type="ECO:0000256" key="7">
    <source>
        <dbReference type="RuleBase" id="RU003903"/>
    </source>
</evidence>
<dbReference type="InterPro" id="IPR036291">
    <property type="entry name" value="NAD(P)-bd_dom_sf"/>
</dbReference>
<dbReference type="RefSeq" id="WP_220220497.1">
    <property type="nucleotide sequence ID" value="NZ_CP048268.1"/>
</dbReference>
<reference evidence="10 11" key="1">
    <citation type="submission" date="2020-01" db="EMBL/GenBank/DDBJ databases">
        <title>Vast differences in strain-level diversity in the gut microbiota of two closely related honey bee species.</title>
        <authorList>
            <person name="Ellegaard K.M."/>
            <person name="Suenami S."/>
            <person name="Miyazaki R."/>
            <person name="Engel P."/>
        </authorList>
    </citation>
    <scope>NUCLEOTIDE SEQUENCE [LARGE SCALE GENOMIC DNA]</scope>
    <source>
        <strain evidence="10 11">ESL0416</strain>
    </source>
</reference>
<dbReference type="GO" id="GO:0004735">
    <property type="term" value="F:pyrroline-5-carboxylate reductase activity"/>
    <property type="evidence" value="ECO:0007669"/>
    <property type="project" value="UniProtKB-EC"/>
</dbReference>
<dbReference type="NCBIfam" id="TIGR00112">
    <property type="entry name" value="proC"/>
    <property type="match status" value="1"/>
</dbReference>
<accession>A0ABX8W8W4</accession>
<feature type="domain" description="Pyrroline-5-carboxylate reductase catalytic N-terminal" evidence="8">
    <location>
        <begin position="3"/>
        <end position="91"/>
    </location>
</feature>
<comment type="pathway">
    <text evidence="5 7">Amino-acid biosynthesis; L-proline biosynthesis; L-proline from L-glutamate 5-semialdehyde: step 1/1.</text>
</comment>
<evidence type="ECO:0000313" key="11">
    <source>
        <dbReference type="Proteomes" id="UP000826550"/>
    </source>
</evidence>
<dbReference type="Gene3D" id="3.40.50.720">
    <property type="entry name" value="NAD(P)-binding Rossmann-like Domain"/>
    <property type="match status" value="1"/>
</dbReference>
<dbReference type="InterPro" id="IPR029036">
    <property type="entry name" value="P5CR_dimer"/>
</dbReference>
<dbReference type="PROSITE" id="PS00521">
    <property type="entry name" value="P5CR"/>
    <property type="match status" value="1"/>
</dbReference>
<comment type="catalytic activity">
    <reaction evidence="5 7">
        <text>L-proline + NADP(+) = (S)-1-pyrroline-5-carboxylate + NADPH + 2 H(+)</text>
        <dbReference type="Rhea" id="RHEA:14109"/>
        <dbReference type="ChEBI" id="CHEBI:15378"/>
        <dbReference type="ChEBI" id="CHEBI:17388"/>
        <dbReference type="ChEBI" id="CHEBI:57783"/>
        <dbReference type="ChEBI" id="CHEBI:58349"/>
        <dbReference type="ChEBI" id="CHEBI:60039"/>
        <dbReference type="EC" id="1.5.1.2"/>
    </reaction>
</comment>
<dbReference type="PIRSF" id="PIRSF000193">
    <property type="entry name" value="Pyrrol-5-carb_rd"/>
    <property type="match status" value="1"/>
</dbReference>